<proteinExistence type="predicted"/>
<reference evidence="3" key="1">
    <citation type="submission" date="2023-08" db="EMBL/GenBank/DDBJ databases">
        <authorList>
            <person name="Audoor S."/>
            <person name="Bilcke G."/>
        </authorList>
    </citation>
    <scope>NUCLEOTIDE SEQUENCE</scope>
</reference>
<dbReference type="Proteomes" id="UP001295423">
    <property type="component" value="Unassembled WGS sequence"/>
</dbReference>
<keyword evidence="2" id="KW-0812">Transmembrane</keyword>
<name>A0AAD2CAW7_9STRA</name>
<keyword evidence="4" id="KW-1185">Reference proteome</keyword>
<accession>A0AAD2CAW7</accession>
<evidence type="ECO:0000313" key="3">
    <source>
        <dbReference type="EMBL" id="CAJ1913301.1"/>
    </source>
</evidence>
<keyword evidence="2" id="KW-0472">Membrane</keyword>
<evidence type="ECO:0000256" key="2">
    <source>
        <dbReference type="SAM" id="Phobius"/>
    </source>
</evidence>
<organism evidence="3 4">
    <name type="scientific">Cylindrotheca closterium</name>
    <dbReference type="NCBI Taxonomy" id="2856"/>
    <lineage>
        <taxon>Eukaryota</taxon>
        <taxon>Sar</taxon>
        <taxon>Stramenopiles</taxon>
        <taxon>Ochrophyta</taxon>
        <taxon>Bacillariophyta</taxon>
        <taxon>Bacillariophyceae</taxon>
        <taxon>Bacillariophycidae</taxon>
        <taxon>Bacillariales</taxon>
        <taxon>Bacillariaceae</taxon>
        <taxon>Cylindrotheca</taxon>
    </lineage>
</organism>
<keyword evidence="2" id="KW-1133">Transmembrane helix</keyword>
<dbReference type="EMBL" id="CAKOGP040000001">
    <property type="protein sequence ID" value="CAJ1913301.1"/>
    <property type="molecule type" value="Genomic_DNA"/>
</dbReference>
<comment type="caution">
    <text evidence="3">The sequence shown here is derived from an EMBL/GenBank/DDBJ whole genome shotgun (WGS) entry which is preliminary data.</text>
</comment>
<protein>
    <submittedName>
        <fullName evidence="3">Uncharacterized protein</fullName>
    </submittedName>
</protein>
<evidence type="ECO:0000313" key="4">
    <source>
        <dbReference type="Proteomes" id="UP001295423"/>
    </source>
</evidence>
<dbReference type="AlphaFoldDB" id="A0AAD2CAW7"/>
<gene>
    <name evidence="3" type="ORF">CYCCA115_LOCUS653</name>
</gene>
<feature type="region of interest" description="Disordered" evidence="1">
    <location>
        <begin position="64"/>
        <end position="95"/>
    </location>
</feature>
<feature type="transmembrane region" description="Helical" evidence="2">
    <location>
        <begin position="12"/>
        <end position="34"/>
    </location>
</feature>
<evidence type="ECO:0000256" key="1">
    <source>
        <dbReference type="SAM" id="MobiDB-lite"/>
    </source>
</evidence>
<sequence>MAQARSSGSRLVVGAVAGTLGVVGLSTIYLPFFADRDTIRGLHEEEAPPTSHMLAQEIRKLQQEGILRGDDEDEAKPPEAKKAKAPGSMWSNLRK</sequence>